<organism evidence="2 3">
    <name type="scientific">Drosophila ananassae</name>
    <name type="common">Fruit fly</name>
    <dbReference type="NCBI Taxonomy" id="7217"/>
    <lineage>
        <taxon>Eukaryota</taxon>
        <taxon>Metazoa</taxon>
        <taxon>Ecdysozoa</taxon>
        <taxon>Arthropoda</taxon>
        <taxon>Hexapoda</taxon>
        <taxon>Insecta</taxon>
        <taxon>Pterygota</taxon>
        <taxon>Neoptera</taxon>
        <taxon>Endopterygota</taxon>
        <taxon>Diptera</taxon>
        <taxon>Brachycera</taxon>
        <taxon>Muscomorpha</taxon>
        <taxon>Ephydroidea</taxon>
        <taxon>Drosophilidae</taxon>
        <taxon>Drosophila</taxon>
        <taxon>Sophophora</taxon>
    </lineage>
</organism>
<dbReference type="EMBL" id="CH902619">
    <property type="protein sequence ID" value="KPU75913.1"/>
    <property type="molecule type" value="Genomic_DNA"/>
</dbReference>
<sequence length="68" mass="7819">MGVGLQRVALPLSITPSRRVNGKCHQDTQRPNKKPHRPLGSPQFMHLSLEPNKQLCKVFIYMYIYLEG</sequence>
<dbReference type="AlphaFoldDB" id="A0A0P8Y271"/>
<evidence type="ECO:0000313" key="2">
    <source>
        <dbReference type="EMBL" id="KPU75913.1"/>
    </source>
</evidence>
<reference evidence="2 3" key="1">
    <citation type="journal article" date="2007" name="Nature">
        <title>Evolution of genes and genomes on the Drosophila phylogeny.</title>
        <authorList>
            <consortium name="Drosophila 12 Genomes Consortium"/>
            <person name="Clark A.G."/>
            <person name="Eisen M.B."/>
            <person name="Smith D.R."/>
            <person name="Bergman C.M."/>
            <person name="Oliver B."/>
            <person name="Markow T.A."/>
            <person name="Kaufman T.C."/>
            <person name="Kellis M."/>
            <person name="Gelbart W."/>
            <person name="Iyer V.N."/>
            <person name="Pollard D.A."/>
            <person name="Sackton T.B."/>
            <person name="Larracuente A.M."/>
            <person name="Singh N.D."/>
            <person name="Abad J.P."/>
            <person name="Abt D.N."/>
            <person name="Adryan B."/>
            <person name="Aguade M."/>
            <person name="Akashi H."/>
            <person name="Anderson W.W."/>
            <person name="Aquadro C.F."/>
            <person name="Ardell D.H."/>
            <person name="Arguello R."/>
            <person name="Artieri C.G."/>
            <person name="Barbash D.A."/>
            <person name="Barker D."/>
            <person name="Barsanti P."/>
            <person name="Batterham P."/>
            <person name="Batzoglou S."/>
            <person name="Begun D."/>
            <person name="Bhutkar A."/>
            <person name="Blanco E."/>
            <person name="Bosak S.A."/>
            <person name="Bradley R.K."/>
            <person name="Brand A.D."/>
            <person name="Brent M.R."/>
            <person name="Brooks A.N."/>
            <person name="Brown R.H."/>
            <person name="Butlin R.K."/>
            <person name="Caggese C."/>
            <person name="Calvi B.R."/>
            <person name="Bernardo de Carvalho A."/>
            <person name="Caspi A."/>
            <person name="Castrezana S."/>
            <person name="Celniker S.E."/>
            <person name="Chang J.L."/>
            <person name="Chapple C."/>
            <person name="Chatterji S."/>
            <person name="Chinwalla A."/>
            <person name="Civetta A."/>
            <person name="Clifton S.W."/>
            <person name="Comeron J.M."/>
            <person name="Costello J.C."/>
            <person name="Coyne J.A."/>
            <person name="Daub J."/>
            <person name="David R.G."/>
            <person name="Delcher A.L."/>
            <person name="Delehaunty K."/>
            <person name="Do C.B."/>
            <person name="Ebling H."/>
            <person name="Edwards K."/>
            <person name="Eickbush T."/>
            <person name="Evans J.D."/>
            <person name="Filipski A."/>
            <person name="Findeiss S."/>
            <person name="Freyhult E."/>
            <person name="Fulton L."/>
            <person name="Fulton R."/>
            <person name="Garcia A.C."/>
            <person name="Gardiner A."/>
            <person name="Garfield D.A."/>
            <person name="Garvin B.E."/>
            <person name="Gibson G."/>
            <person name="Gilbert D."/>
            <person name="Gnerre S."/>
            <person name="Godfrey J."/>
            <person name="Good R."/>
            <person name="Gotea V."/>
            <person name="Gravely B."/>
            <person name="Greenberg A.J."/>
            <person name="Griffiths-Jones S."/>
            <person name="Gross S."/>
            <person name="Guigo R."/>
            <person name="Gustafson E.A."/>
            <person name="Haerty W."/>
            <person name="Hahn M.W."/>
            <person name="Halligan D.L."/>
            <person name="Halpern A.L."/>
            <person name="Halter G.M."/>
            <person name="Han M.V."/>
            <person name="Heger A."/>
            <person name="Hillier L."/>
            <person name="Hinrichs A.S."/>
            <person name="Holmes I."/>
            <person name="Hoskins R.A."/>
            <person name="Hubisz M.J."/>
            <person name="Hultmark D."/>
            <person name="Huntley M.A."/>
            <person name="Jaffe D.B."/>
            <person name="Jagadeeshan S."/>
            <person name="Jeck W.R."/>
            <person name="Johnson J."/>
            <person name="Jones C.D."/>
            <person name="Jordan W.C."/>
            <person name="Karpen G.H."/>
            <person name="Kataoka E."/>
            <person name="Keightley P.D."/>
            <person name="Kheradpour P."/>
            <person name="Kirkness E.F."/>
            <person name="Koerich L.B."/>
            <person name="Kristiansen K."/>
            <person name="Kudrna D."/>
            <person name="Kulathinal R.J."/>
            <person name="Kumar S."/>
            <person name="Kwok R."/>
            <person name="Lander E."/>
            <person name="Langley C.H."/>
            <person name="Lapoint R."/>
            <person name="Lazzaro B.P."/>
            <person name="Lee S.J."/>
            <person name="Levesque L."/>
            <person name="Li R."/>
            <person name="Lin C.F."/>
            <person name="Lin M.F."/>
            <person name="Lindblad-Toh K."/>
            <person name="Llopart A."/>
            <person name="Long M."/>
            <person name="Low L."/>
            <person name="Lozovsky E."/>
            <person name="Lu J."/>
            <person name="Luo M."/>
            <person name="Machado C.A."/>
            <person name="Makalowski W."/>
            <person name="Marzo M."/>
            <person name="Matsuda M."/>
            <person name="Matzkin L."/>
            <person name="McAllister B."/>
            <person name="McBride C.S."/>
            <person name="McKernan B."/>
            <person name="McKernan K."/>
            <person name="Mendez-Lago M."/>
            <person name="Minx P."/>
            <person name="Mollenhauer M.U."/>
            <person name="Montooth K."/>
            <person name="Mount S.M."/>
            <person name="Mu X."/>
            <person name="Myers E."/>
            <person name="Negre B."/>
            <person name="Newfeld S."/>
            <person name="Nielsen R."/>
            <person name="Noor M.A."/>
            <person name="O'Grady P."/>
            <person name="Pachter L."/>
            <person name="Papaceit M."/>
            <person name="Parisi M.J."/>
            <person name="Parisi M."/>
            <person name="Parts L."/>
            <person name="Pedersen J.S."/>
            <person name="Pesole G."/>
            <person name="Phillippy A.M."/>
            <person name="Ponting C.P."/>
            <person name="Pop M."/>
            <person name="Porcelli D."/>
            <person name="Powell J.R."/>
            <person name="Prohaska S."/>
            <person name="Pruitt K."/>
            <person name="Puig M."/>
            <person name="Quesneville H."/>
            <person name="Ram K.R."/>
            <person name="Rand D."/>
            <person name="Rasmussen M.D."/>
            <person name="Reed L.K."/>
            <person name="Reenan R."/>
            <person name="Reily A."/>
            <person name="Remington K.A."/>
            <person name="Rieger T.T."/>
            <person name="Ritchie M.G."/>
            <person name="Robin C."/>
            <person name="Rogers Y.H."/>
            <person name="Rohde C."/>
            <person name="Rozas J."/>
            <person name="Rubenfield M.J."/>
            <person name="Ruiz A."/>
            <person name="Russo S."/>
            <person name="Salzberg S.L."/>
            <person name="Sanchez-Gracia A."/>
            <person name="Saranga D.J."/>
            <person name="Sato H."/>
            <person name="Schaeffer S.W."/>
            <person name="Schatz M.C."/>
            <person name="Schlenke T."/>
            <person name="Schwartz R."/>
            <person name="Segarra C."/>
            <person name="Singh R.S."/>
            <person name="Sirot L."/>
            <person name="Sirota M."/>
            <person name="Sisneros N.B."/>
            <person name="Smith C.D."/>
            <person name="Smith T.F."/>
            <person name="Spieth J."/>
            <person name="Stage D.E."/>
            <person name="Stark A."/>
            <person name="Stephan W."/>
            <person name="Strausberg R.L."/>
            <person name="Strempel S."/>
            <person name="Sturgill D."/>
            <person name="Sutton G."/>
            <person name="Sutton G.G."/>
            <person name="Tao W."/>
            <person name="Teichmann S."/>
            <person name="Tobari Y.N."/>
            <person name="Tomimura Y."/>
            <person name="Tsolas J.M."/>
            <person name="Valente V.L."/>
            <person name="Venter E."/>
            <person name="Venter J.C."/>
            <person name="Vicario S."/>
            <person name="Vieira F.G."/>
            <person name="Vilella A.J."/>
            <person name="Villasante A."/>
            <person name="Walenz B."/>
            <person name="Wang J."/>
            <person name="Wasserman M."/>
            <person name="Watts T."/>
            <person name="Wilson D."/>
            <person name="Wilson R.K."/>
            <person name="Wing R.A."/>
            <person name="Wolfner M.F."/>
            <person name="Wong A."/>
            <person name="Wong G.K."/>
            <person name="Wu C.I."/>
            <person name="Wu G."/>
            <person name="Yamamoto D."/>
            <person name="Yang H.P."/>
            <person name="Yang S.P."/>
            <person name="Yorke J.A."/>
            <person name="Yoshida K."/>
            <person name="Zdobnov E."/>
            <person name="Zhang P."/>
            <person name="Zhang Y."/>
            <person name="Zimin A.V."/>
            <person name="Baldwin J."/>
            <person name="Abdouelleil A."/>
            <person name="Abdulkadir J."/>
            <person name="Abebe A."/>
            <person name="Abera B."/>
            <person name="Abreu J."/>
            <person name="Acer S.C."/>
            <person name="Aftuck L."/>
            <person name="Alexander A."/>
            <person name="An P."/>
            <person name="Anderson E."/>
            <person name="Anderson S."/>
            <person name="Arachi H."/>
            <person name="Azer M."/>
            <person name="Bachantsang P."/>
            <person name="Barry A."/>
            <person name="Bayul T."/>
            <person name="Berlin A."/>
            <person name="Bessette D."/>
            <person name="Bloom T."/>
            <person name="Blye J."/>
            <person name="Boguslavskiy L."/>
            <person name="Bonnet C."/>
            <person name="Boukhgalter B."/>
            <person name="Bourzgui I."/>
            <person name="Brown A."/>
            <person name="Cahill P."/>
            <person name="Channer S."/>
            <person name="Cheshatsang Y."/>
            <person name="Chuda L."/>
            <person name="Citroen M."/>
            <person name="Collymore A."/>
            <person name="Cooke P."/>
            <person name="Costello M."/>
            <person name="D'Aco K."/>
            <person name="Daza R."/>
            <person name="De Haan G."/>
            <person name="DeGray S."/>
            <person name="DeMaso C."/>
            <person name="Dhargay N."/>
            <person name="Dooley K."/>
            <person name="Dooley E."/>
            <person name="Doricent M."/>
            <person name="Dorje P."/>
            <person name="Dorjee K."/>
            <person name="Dupes A."/>
            <person name="Elong R."/>
            <person name="Falk J."/>
            <person name="Farina A."/>
            <person name="Faro S."/>
            <person name="Ferguson D."/>
            <person name="Fisher S."/>
            <person name="Foley C.D."/>
            <person name="Franke A."/>
            <person name="Friedrich D."/>
            <person name="Gadbois L."/>
            <person name="Gearin G."/>
            <person name="Gearin C.R."/>
            <person name="Giannoukos G."/>
            <person name="Goode T."/>
            <person name="Graham J."/>
            <person name="Grandbois E."/>
            <person name="Grewal S."/>
            <person name="Gyaltsen K."/>
            <person name="Hafez N."/>
            <person name="Hagos B."/>
            <person name="Hall J."/>
            <person name="Henson C."/>
            <person name="Hollinger A."/>
            <person name="Honan T."/>
            <person name="Huard M.D."/>
            <person name="Hughes L."/>
            <person name="Hurhula B."/>
            <person name="Husby M.E."/>
            <person name="Kamat A."/>
            <person name="Kanga B."/>
            <person name="Kashin S."/>
            <person name="Khazanovich D."/>
            <person name="Kisner P."/>
            <person name="Lance K."/>
            <person name="Lara M."/>
            <person name="Lee W."/>
            <person name="Lennon N."/>
            <person name="Letendre F."/>
            <person name="LeVine R."/>
            <person name="Lipovsky A."/>
            <person name="Liu X."/>
            <person name="Liu J."/>
            <person name="Liu S."/>
            <person name="Lokyitsang T."/>
            <person name="Lokyitsang Y."/>
            <person name="Lubonja R."/>
            <person name="Lui A."/>
            <person name="MacDonald P."/>
            <person name="Magnisalis V."/>
            <person name="Maru K."/>
            <person name="Matthews C."/>
            <person name="McCusker W."/>
            <person name="McDonough S."/>
            <person name="Mehta T."/>
            <person name="Meldrim J."/>
            <person name="Meneus L."/>
            <person name="Mihai O."/>
            <person name="Mihalev A."/>
            <person name="Mihova T."/>
            <person name="Mittelman R."/>
            <person name="Mlenga V."/>
            <person name="Montmayeur A."/>
            <person name="Mulrain L."/>
            <person name="Navidi A."/>
            <person name="Naylor J."/>
            <person name="Negash T."/>
            <person name="Nguyen T."/>
            <person name="Nguyen N."/>
            <person name="Nicol R."/>
            <person name="Norbu C."/>
            <person name="Norbu N."/>
            <person name="Novod N."/>
            <person name="O'Neill B."/>
            <person name="Osman S."/>
            <person name="Markiewicz E."/>
            <person name="Oyono O.L."/>
            <person name="Patti C."/>
            <person name="Phunkhang P."/>
            <person name="Pierre F."/>
            <person name="Priest M."/>
            <person name="Raghuraman S."/>
            <person name="Rege F."/>
            <person name="Reyes R."/>
            <person name="Rise C."/>
            <person name="Rogov P."/>
            <person name="Ross K."/>
            <person name="Ryan E."/>
            <person name="Settipalli S."/>
            <person name="Shea T."/>
            <person name="Sherpa N."/>
            <person name="Shi L."/>
            <person name="Shih D."/>
            <person name="Sparrow T."/>
            <person name="Spaulding J."/>
            <person name="Stalker J."/>
            <person name="Stange-Thomann N."/>
            <person name="Stavropoulos S."/>
            <person name="Stone C."/>
            <person name="Strader C."/>
            <person name="Tesfaye S."/>
            <person name="Thomson T."/>
            <person name="Thoulutsang Y."/>
            <person name="Thoulutsang D."/>
            <person name="Topham K."/>
            <person name="Topping I."/>
            <person name="Tsamla T."/>
            <person name="Vassiliev H."/>
            <person name="Vo A."/>
            <person name="Wangchuk T."/>
            <person name="Wangdi T."/>
            <person name="Weiand M."/>
            <person name="Wilkinson J."/>
            <person name="Wilson A."/>
            <person name="Yadav S."/>
            <person name="Young G."/>
            <person name="Yu Q."/>
            <person name="Zembek L."/>
            <person name="Zhong D."/>
            <person name="Zimmer A."/>
            <person name="Zwirko Z."/>
            <person name="Jaffe D.B."/>
            <person name="Alvarez P."/>
            <person name="Brockman W."/>
            <person name="Butler J."/>
            <person name="Chin C."/>
            <person name="Gnerre S."/>
            <person name="Grabherr M."/>
            <person name="Kleber M."/>
            <person name="Mauceli E."/>
            <person name="MacCallum I."/>
        </authorList>
    </citation>
    <scope>NUCLEOTIDE SEQUENCE [LARGE SCALE GENOMIC DNA]</scope>
    <source>
        <strain evidence="3">Tucson 14024-0371.13</strain>
    </source>
</reference>
<evidence type="ECO:0000313" key="3">
    <source>
        <dbReference type="Proteomes" id="UP000007801"/>
    </source>
</evidence>
<proteinExistence type="predicted"/>
<name>A0A0P8Y271_DROAN</name>
<dbReference type="Proteomes" id="UP000007801">
    <property type="component" value="Unassembled WGS sequence"/>
</dbReference>
<keyword evidence="3" id="KW-1185">Reference proteome</keyword>
<evidence type="ECO:0000256" key="1">
    <source>
        <dbReference type="SAM" id="MobiDB-lite"/>
    </source>
</evidence>
<gene>
    <name evidence="2" type="primary">Dana\GF27770</name>
    <name evidence="2" type="ORF">GF27770</name>
</gene>
<dbReference type="InParanoid" id="A0A0P8Y271"/>
<protein>
    <submittedName>
        <fullName evidence="2">Uncharacterized protein</fullName>
    </submittedName>
</protein>
<accession>A0A0P8Y271</accession>
<feature type="region of interest" description="Disordered" evidence="1">
    <location>
        <begin position="19"/>
        <end position="42"/>
    </location>
</feature>